<comment type="caution">
    <text evidence="1">The sequence shown here is derived from an EMBL/GenBank/DDBJ whole genome shotgun (WGS) entry which is preliminary data.</text>
</comment>
<gene>
    <name evidence="1" type="ORF">M4L21_00890</name>
</gene>
<name>A0A9X4L7B3_9STAP</name>
<proteinExistence type="predicted"/>
<evidence type="ECO:0000313" key="2">
    <source>
        <dbReference type="Proteomes" id="UP001152302"/>
    </source>
</evidence>
<dbReference type="Proteomes" id="UP001152302">
    <property type="component" value="Unassembled WGS sequence"/>
</dbReference>
<accession>A0A9X4L7B3</accession>
<sequence length="75" mass="8572">MGNNILLQPGKLEEVMNNLMIEGVKENNNNLKPIEITYDSELSNSEIDSIILKLNNINNENNILINKLLKHKLSR</sequence>
<dbReference type="EMBL" id="JAMBPX010000001">
    <property type="protein sequence ID" value="MDG0857868.1"/>
    <property type="molecule type" value="Genomic_DNA"/>
</dbReference>
<protein>
    <submittedName>
        <fullName evidence="1">Uncharacterized protein</fullName>
    </submittedName>
</protein>
<evidence type="ECO:0000313" key="1">
    <source>
        <dbReference type="EMBL" id="MDG0857868.1"/>
    </source>
</evidence>
<organism evidence="1 2">
    <name type="scientific">Staphylococcus equorum</name>
    <dbReference type="NCBI Taxonomy" id="246432"/>
    <lineage>
        <taxon>Bacteria</taxon>
        <taxon>Bacillati</taxon>
        <taxon>Bacillota</taxon>
        <taxon>Bacilli</taxon>
        <taxon>Bacillales</taxon>
        <taxon>Staphylococcaceae</taxon>
        <taxon>Staphylococcus</taxon>
    </lineage>
</organism>
<reference evidence="1" key="1">
    <citation type="submission" date="2022-05" db="EMBL/GenBank/DDBJ databases">
        <title>Comparative genomics of Staphylococcus equorum isolates.</title>
        <authorList>
            <person name="Luelf R.H."/>
        </authorList>
    </citation>
    <scope>NUCLEOTIDE SEQUENCE</scope>
    <source>
        <strain evidence="1">TMW 2.2343</strain>
    </source>
</reference>
<dbReference type="RefSeq" id="WP_277580392.1">
    <property type="nucleotide sequence ID" value="NZ_JAMBPV010000001.1"/>
</dbReference>
<dbReference type="AlphaFoldDB" id="A0A9X4L7B3"/>